<accession>A0ACB7F2Z4</accession>
<reference evidence="1" key="1">
    <citation type="submission" date="2020-04" db="EMBL/GenBank/DDBJ databases">
        <title>A chromosome-scale assembly and high-density genetic map of the yellow drum (Nibea albiflora) genome.</title>
        <authorList>
            <person name="Xu D."/>
            <person name="Zhang W."/>
            <person name="Chen R."/>
            <person name="Tan P."/>
            <person name="Wang L."/>
            <person name="Song H."/>
            <person name="Tian L."/>
            <person name="Zhu Q."/>
            <person name="Wang B."/>
        </authorList>
    </citation>
    <scope>NUCLEOTIDE SEQUENCE</scope>
    <source>
        <strain evidence="1">ZJHYS-2018</strain>
    </source>
</reference>
<protein>
    <submittedName>
        <fullName evidence="1">Rab3 GTPase-activating protein catalytic subunit</fullName>
    </submittedName>
</protein>
<organism evidence="1 2">
    <name type="scientific">Nibea albiflora</name>
    <name type="common">Yellow drum</name>
    <name type="synonym">Corvina albiflora</name>
    <dbReference type="NCBI Taxonomy" id="240163"/>
    <lineage>
        <taxon>Eukaryota</taxon>
        <taxon>Metazoa</taxon>
        <taxon>Chordata</taxon>
        <taxon>Craniata</taxon>
        <taxon>Vertebrata</taxon>
        <taxon>Euteleostomi</taxon>
        <taxon>Actinopterygii</taxon>
        <taxon>Neopterygii</taxon>
        <taxon>Teleostei</taxon>
        <taxon>Neoteleostei</taxon>
        <taxon>Acanthomorphata</taxon>
        <taxon>Eupercaria</taxon>
        <taxon>Sciaenidae</taxon>
        <taxon>Nibea</taxon>
    </lineage>
</organism>
<evidence type="ECO:0000313" key="2">
    <source>
        <dbReference type="Proteomes" id="UP000805704"/>
    </source>
</evidence>
<comment type="caution">
    <text evidence="1">The sequence shown here is derived from an EMBL/GenBank/DDBJ whole genome shotgun (WGS) entry which is preliminary data.</text>
</comment>
<gene>
    <name evidence="1" type="primary">RAB3GAP1</name>
    <name evidence="1" type="ORF">GBF38_011409</name>
</gene>
<dbReference type="Proteomes" id="UP000805704">
    <property type="component" value="Chromosome 18"/>
</dbReference>
<evidence type="ECO:0000313" key="1">
    <source>
        <dbReference type="EMBL" id="KAG8008872.1"/>
    </source>
</evidence>
<name>A0ACB7F2Z4_NIBAL</name>
<dbReference type="EMBL" id="CM024806">
    <property type="protein sequence ID" value="KAG8008872.1"/>
    <property type="molecule type" value="Genomic_DNA"/>
</dbReference>
<proteinExistence type="predicted"/>
<keyword evidence="2" id="KW-1185">Reference proteome</keyword>
<sequence>MGLDADPSPSLAAASPALASGVSTASRSGGRSRKHGSTAASPTPASDVSTASRSGGRSRKHSSTASPAPASRSAGRLAPSPPASRAGGPNRKHGSAAASSAPASCVPTAARSGDCPALSPRATYGVRSCSTAGPEQQRPRQVATSATRRRLLREAVLRRSGNLHHPNCTPGSPPMAPPLLFPPTTLIVGDSIIRNIRFFNATTKCFPGATTSKIMDMLPNLLQSLPSSVERAVLHVGTNDVAHGNSEQVKEHFKDLFKTWQKPDVFSALNETCSNGFCYLQRARTSGRGGGLAVIHRSDLYISSLPLPELSSFECLAFKCKPPVHMTILFIYRLPKPNPVFITEMYNLLSIFCTTSANLIILGDLNLHVDSPSCHSATEFLQLLDCFNLTQLVDVPTHTKGHTLDLVITDSVPLSKPQAYDLGVSDHKIIYMEVLSPSPLTRPQHQIRFRNLKNINPASMFLDLQHLLPVNFSTASDAVDFYNKTLSNILDHHAPTKTRLVSFSRTAPWYNSQLHKMKTAGRVLERRFKATGLTIHSLAYREHQKAYSKSLREARSLHFSKIINNNPGHSKQLFSTVNHLLNPQPPLRTEITEEYCNKFMVFFKNKIDSIRSGLSGSSILPAMTTEPQTVISHPLNSFPYVGLREAANPGCVLEDFVRWYSPRDYVEEEVADERGNTVVKGELSARMKIPGNMWVEAWETARVTPARRQRRLFDDTKEAEKTTKDTEKRIVAETKPNFHGGFQVLHYLALQKSADLTRHLLPCILHAAILKLKEEESIEDIPSVKQSIKQATCQASKLLQPPNHDYKKLEDFINQLMAMETVITQARSLKAKFAICEGVKEEGTEDLEKFVISLLEEPEVVVTGAGQGPAGSIIHRLFVNAQRKRVPLVLHGLGEVLMEAYILVLLADVSNFSRKPSHPLLLLKPYDEGPLGGTWLSCVTNWLKICDKSDNAKG</sequence>